<evidence type="ECO:0000313" key="2">
    <source>
        <dbReference type="EMBL" id="KAK7201120.1"/>
    </source>
</evidence>
<accession>A0AAW0F4J1</accession>
<dbReference type="EMBL" id="JAECZO010000011">
    <property type="protein sequence ID" value="KAK7201120.1"/>
    <property type="molecule type" value="Genomic_DNA"/>
</dbReference>
<comment type="caution">
    <text evidence="2">The sequence shown here is derived from an EMBL/GenBank/DDBJ whole genome shotgun (WGS) entry which is preliminary data.</text>
</comment>
<keyword evidence="3" id="KW-1185">Reference proteome</keyword>
<evidence type="ECO:0000256" key="1">
    <source>
        <dbReference type="SAM" id="Coils"/>
    </source>
</evidence>
<gene>
    <name evidence="2" type="ORF">NESM_000172700</name>
</gene>
<name>A0AAW0F4J1_9TRYP</name>
<reference evidence="2 3" key="1">
    <citation type="journal article" date="2021" name="MBio">
        <title>A New Model Trypanosomatid, Novymonas esmeraldas: Genomic Perception of Its 'Candidatus Pandoraea novymonadis' Endosymbiont.</title>
        <authorList>
            <person name="Zakharova A."/>
            <person name="Saura A."/>
            <person name="Butenko A."/>
            <person name="Podesvova L."/>
            <person name="Warmusova S."/>
            <person name="Kostygov A.Y."/>
            <person name="Nenarokova A."/>
            <person name="Lukes J."/>
            <person name="Opperdoes F.R."/>
            <person name="Yurchenko V."/>
        </authorList>
    </citation>
    <scope>NUCLEOTIDE SEQUENCE [LARGE SCALE GENOMIC DNA]</scope>
    <source>
        <strain evidence="2 3">E262AT.01</strain>
    </source>
</reference>
<keyword evidence="1" id="KW-0175">Coiled coil</keyword>
<feature type="coiled-coil region" evidence="1">
    <location>
        <begin position="245"/>
        <end position="279"/>
    </location>
</feature>
<sequence length="297" mass="32730">MTSHDTSAAALIAHMNDIERQRRVLSMGQKEQEAKITFAATERTQLMQAATDAAAEEARLREDLEALATEQQHLELQRMESTDRLRRTQEEEALHTTAVEAELQALLKEQTLWQERAHELENLRRTWEEDAAMSACIQALRQESEQLTALKAERTSVEEQTASVAVAVEKLRAEQQARLACAGDPVGTAGGTGLTGTLASMQSSVLQDDVAATAAGHDTVASIGEAMKRADYEAAQTTARHARAMATLQREVDALTARAAELQQLRASIEASLQEMVSRTRELNQCRESQMCRRCAT</sequence>
<evidence type="ECO:0000313" key="3">
    <source>
        <dbReference type="Proteomes" id="UP001430356"/>
    </source>
</evidence>
<dbReference type="Proteomes" id="UP001430356">
    <property type="component" value="Unassembled WGS sequence"/>
</dbReference>
<protein>
    <submittedName>
        <fullName evidence="2">Uncharacterized protein</fullName>
    </submittedName>
</protein>
<proteinExistence type="predicted"/>
<dbReference type="AlphaFoldDB" id="A0AAW0F4J1"/>
<feature type="coiled-coil region" evidence="1">
    <location>
        <begin position="50"/>
        <end position="160"/>
    </location>
</feature>
<organism evidence="2 3">
    <name type="scientific">Novymonas esmeraldas</name>
    <dbReference type="NCBI Taxonomy" id="1808958"/>
    <lineage>
        <taxon>Eukaryota</taxon>
        <taxon>Discoba</taxon>
        <taxon>Euglenozoa</taxon>
        <taxon>Kinetoplastea</taxon>
        <taxon>Metakinetoplastina</taxon>
        <taxon>Trypanosomatida</taxon>
        <taxon>Trypanosomatidae</taxon>
        <taxon>Novymonas</taxon>
    </lineage>
</organism>